<name>Q4Q498_LEIMA</name>
<dbReference type="VEuPathDB" id="TriTrypDB:LMJLV39_330016500"/>
<dbReference type="OMA" id="RCWCPRC"/>
<feature type="region of interest" description="Disordered" evidence="1">
    <location>
        <begin position="463"/>
        <end position="535"/>
    </location>
</feature>
<dbReference type="Proteomes" id="UP000000542">
    <property type="component" value="Chromosome 33"/>
</dbReference>
<evidence type="ECO:0000313" key="2">
    <source>
        <dbReference type="EMBL" id="CAJ06165.1"/>
    </source>
</evidence>
<dbReference type="VEuPathDB" id="TriTrypDB:LMJFC_330018600"/>
<dbReference type="eggNOG" id="ENOG502SE45">
    <property type="taxonomic scope" value="Eukaryota"/>
</dbReference>
<dbReference type="HOGENOM" id="CLU_497378_0_0_1"/>
<dbReference type="InParanoid" id="Q4Q498"/>
<reference evidence="2 3" key="1">
    <citation type="journal article" date="2005" name="Science">
        <title>The genome of the kinetoplastid parasite, Leishmania major.</title>
        <authorList>
            <person name="Ivens A.C."/>
            <person name="Peacock C.S."/>
            <person name="Worthey E.A."/>
            <person name="Murphy L."/>
            <person name="Aggarwal G."/>
            <person name="Berriman M."/>
            <person name="Sisk E."/>
            <person name="Rajandream M.A."/>
            <person name="Adlem E."/>
            <person name="Aert R."/>
            <person name="Anupama A."/>
            <person name="Apostolou Z."/>
            <person name="Attipoe P."/>
            <person name="Bason N."/>
            <person name="Bauser C."/>
            <person name="Beck A."/>
            <person name="Beverley S.M."/>
            <person name="Bianchettin G."/>
            <person name="Borzym K."/>
            <person name="Bothe G."/>
            <person name="Bruschi C.V."/>
            <person name="Collins M."/>
            <person name="Cadag E."/>
            <person name="Ciarloni L."/>
            <person name="Clayton C."/>
            <person name="Coulson R.M."/>
            <person name="Cronin A."/>
            <person name="Cruz A.K."/>
            <person name="Davies R.M."/>
            <person name="De Gaudenzi J."/>
            <person name="Dobson D.E."/>
            <person name="Duesterhoeft A."/>
            <person name="Fazelina G."/>
            <person name="Fosker N."/>
            <person name="Frasch A.C."/>
            <person name="Fraser A."/>
            <person name="Fuchs M."/>
            <person name="Gabel C."/>
            <person name="Goble A."/>
            <person name="Goffeau A."/>
            <person name="Harris D."/>
            <person name="Hertz-Fowler C."/>
            <person name="Hilbert H."/>
            <person name="Horn D."/>
            <person name="Huang Y."/>
            <person name="Klages S."/>
            <person name="Knights A."/>
            <person name="Kube M."/>
            <person name="Larke N."/>
            <person name="Litvin L."/>
            <person name="Lord A."/>
            <person name="Louie T."/>
            <person name="Marra M."/>
            <person name="Masuy D."/>
            <person name="Matthews K."/>
            <person name="Michaeli S."/>
            <person name="Mottram J.C."/>
            <person name="Muller-Auer S."/>
            <person name="Munden H."/>
            <person name="Nelson S."/>
            <person name="Norbertczak H."/>
            <person name="Oliver K."/>
            <person name="O'neil S."/>
            <person name="Pentony M."/>
            <person name="Pohl T.M."/>
            <person name="Price C."/>
            <person name="Purnelle B."/>
            <person name="Quail M.A."/>
            <person name="Rabbinowitsch E."/>
            <person name="Reinhardt R."/>
            <person name="Rieger M."/>
            <person name="Rinta J."/>
            <person name="Robben J."/>
            <person name="Robertson L."/>
            <person name="Ruiz J.C."/>
            <person name="Rutter S."/>
            <person name="Saunders D."/>
            <person name="Schafer M."/>
            <person name="Schein J."/>
            <person name="Schwartz D.C."/>
            <person name="Seeger K."/>
            <person name="Seyler A."/>
            <person name="Sharp S."/>
            <person name="Shin H."/>
            <person name="Sivam D."/>
            <person name="Squares R."/>
            <person name="Squares S."/>
            <person name="Tosato V."/>
            <person name="Vogt C."/>
            <person name="Volckaert G."/>
            <person name="Wambutt R."/>
            <person name="Warren T."/>
            <person name="Wedler H."/>
            <person name="Woodward J."/>
            <person name="Zhou S."/>
            <person name="Zimmermann W."/>
            <person name="Smith D.F."/>
            <person name="Blackwell J.M."/>
            <person name="Stuart K.D."/>
            <person name="Barrell B."/>
            <person name="Myler P.J."/>
        </authorList>
    </citation>
    <scope>NUCLEOTIDE SEQUENCE [LARGE SCALE GENOMIC DNA]</scope>
    <source>
        <strain evidence="3">MHOM/IL/81/Friedlin</strain>
    </source>
</reference>
<dbReference type="VEuPathDB" id="TriTrypDB:LmjF.33.0935"/>
<protein>
    <submittedName>
        <fullName evidence="2">Uncharacterized protein</fullName>
    </submittedName>
</protein>
<dbReference type="GeneID" id="5654504"/>
<proteinExistence type="predicted"/>
<feature type="compositionally biased region" description="Basic residues" evidence="1">
    <location>
        <begin position="281"/>
        <end position="295"/>
    </location>
</feature>
<sequence>MPSSSPFSASFFESLLYSRRGTGKNRGTRSIARRSQELGAQLCGRLSQVALEVSSAAFSRTATAAAEVGAGTHANGSPLVSSLSSAASAPLSFMADVHRDLSAHYGSHTVRRGLAKPLGPCVHPVLRKGNLATQRAGVHSPRYMRVWLLRLVRRCWCPRCGVWLSSGSAPKPSKLKASRTTLATIKECRVRRQLRPSRLSITRRRFMLCCLRCLDAAQRAAKRNATLPRITTGGQQENDIAVRSTVESASLSTQHAAREACAAWVEQTSAAVLTEARVPRRNRRCRRRSKRRRRGSTGEARTGVNETVRAGCGTSAAVHQQSTFASQVTQGIALSLKRSTTPLPGVAGARKATKASAVKVSTTASTAHKSLRGLVPSGPLKKSVLRACAKGTPPPSSMNLPATAPVACSPSAAVTKHAVVASSTVQIRPSLPSQFIDDAHGRLAHQRLDAEQAKHLQMIHKATNSGGTAPTTTASVSGLSPSPTDSLPSSAAPAPPVPSAPAKAIASTSRTTDVAKKAAHPPAKAATVTKKPAAAKKKFMDTMSQLGF</sequence>
<dbReference type="AlphaFoldDB" id="Q4Q498"/>
<feature type="compositionally biased region" description="Low complexity" evidence="1">
    <location>
        <begin position="520"/>
        <end position="532"/>
    </location>
</feature>
<reference evidence="2 3" key="2">
    <citation type="journal article" date="2011" name="Genome Res.">
        <title>Chromosome and gene copy number variation allow major structural change between species and strains of Leishmania.</title>
        <authorList>
            <person name="Rogers M.B."/>
            <person name="Hilley J.D."/>
            <person name="Dickens N.J."/>
            <person name="Wilkes J."/>
            <person name="Bates P.A."/>
            <person name="Depledge D.P."/>
            <person name="Harris D."/>
            <person name="Her Y."/>
            <person name="Herzyk P."/>
            <person name="Imamura H."/>
            <person name="Otto T.D."/>
            <person name="Sanders M."/>
            <person name="Seeger K."/>
            <person name="Dujardin J.C."/>
            <person name="Berriman M."/>
            <person name="Smith D.F."/>
            <person name="Hertz-Fowler C."/>
            <person name="Mottram J.C."/>
        </authorList>
    </citation>
    <scope>NUCLEOTIDE SEQUENCE [LARGE SCALE GENOMIC DNA]</scope>
    <source>
        <strain evidence="3">MHOM/IL/81/Friedlin</strain>
    </source>
</reference>
<keyword evidence="3" id="KW-1185">Reference proteome</keyword>
<dbReference type="KEGG" id="lma:LMJF_33_0935"/>
<feature type="compositionally biased region" description="Polar residues" evidence="1">
    <location>
        <begin position="463"/>
        <end position="479"/>
    </location>
</feature>
<accession>Q4Q498</accession>
<dbReference type="VEuPathDB" id="TriTrypDB:LMJSD75_330016300"/>
<feature type="region of interest" description="Disordered" evidence="1">
    <location>
        <begin position="281"/>
        <end position="304"/>
    </location>
</feature>
<gene>
    <name evidence="2" type="ORF">LMJF_33_0935</name>
</gene>
<evidence type="ECO:0000256" key="1">
    <source>
        <dbReference type="SAM" id="MobiDB-lite"/>
    </source>
</evidence>
<evidence type="ECO:0000313" key="3">
    <source>
        <dbReference type="Proteomes" id="UP000000542"/>
    </source>
</evidence>
<feature type="compositionally biased region" description="Low complexity" evidence="1">
    <location>
        <begin position="480"/>
        <end position="492"/>
    </location>
</feature>
<dbReference type="EMBL" id="FR796429">
    <property type="protein sequence ID" value="CAJ06165.1"/>
    <property type="molecule type" value="Genomic_DNA"/>
</dbReference>
<organism evidence="2 3">
    <name type="scientific">Leishmania major</name>
    <dbReference type="NCBI Taxonomy" id="5664"/>
    <lineage>
        <taxon>Eukaryota</taxon>
        <taxon>Discoba</taxon>
        <taxon>Euglenozoa</taxon>
        <taxon>Kinetoplastea</taxon>
        <taxon>Metakinetoplastina</taxon>
        <taxon>Trypanosomatida</taxon>
        <taxon>Trypanosomatidae</taxon>
        <taxon>Leishmaniinae</taxon>
        <taxon>Leishmania</taxon>
    </lineage>
</organism>
<dbReference type="RefSeq" id="XP_001685850.1">
    <property type="nucleotide sequence ID" value="XM_001685798.1"/>
</dbReference>